<keyword evidence="2" id="KW-1185">Reference proteome</keyword>
<dbReference type="AlphaFoldDB" id="A0A4D9DDU0"/>
<evidence type="ECO:0000313" key="1">
    <source>
        <dbReference type="EMBL" id="TFJ87745.1"/>
    </source>
</evidence>
<reference evidence="1 2" key="1">
    <citation type="submission" date="2019-01" db="EMBL/GenBank/DDBJ databases">
        <title>Nuclear Genome Assembly of the Microalgal Biofuel strain Nannochloropsis salina CCMP1776.</title>
        <authorList>
            <person name="Hovde B."/>
        </authorList>
    </citation>
    <scope>NUCLEOTIDE SEQUENCE [LARGE SCALE GENOMIC DNA]</scope>
    <source>
        <strain evidence="1 2">CCMP1776</strain>
    </source>
</reference>
<dbReference type="OrthoDB" id="194956at2759"/>
<name>A0A4D9DDU0_9STRA</name>
<evidence type="ECO:0000313" key="2">
    <source>
        <dbReference type="Proteomes" id="UP000355283"/>
    </source>
</evidence>
<accession>A0A4D9DDU0</accession>
<protein>
    <submittedName>
        <fullName evidence="1">Uncharacterized protein</fullName>
    </submittedName>
</protein>
<comment type="caution">
    <text evidence="1">The sequence shown here is derived from an EMBL/GenBank/DDBJ whole genome shotgun (WGS) entry which is preliminary data.</text>
</comment>
<sequence length="730" mass="79144">MALRTSKPFCGNIYLWALYNRVLSPEEIAQNYAARVPNSPPIVQDASHVVQENGEVGSHYDTPEFYLSPVPVDELVSLTLVVLDGDHDPSSPNYNASASPITFPGLCLATLPANGTLYFMNGTAIHGSLPIALAVESPRGNGASLNGTFTTQLRFRPGWKEVSWPHIYTTFEVFAVDGVTGLASDTATISVYVKAVHQIPIAGNGSNHTNNTSNVSLVAMAARLTPVALEGIAYGGFRIVSARVASLPTHGYLYRVNDTNATSPLIVGDEILTAPAMPAQVAYFFTGPQTLPQAAKDNSTSRSADTTSRSMLGNDSFTYTVTDDFNTQSIPALVRILITPSLVALPAVPWPIVQEHTLTPITLFGADYQSVQRRDICFEITRLPRHGTLYTIAANGTVSSLDSVPFQLPEQTSSPPYDVGVTLHYMSDAGFFTWPNRTWNGTALFTESGLEDGFDFRVVSCTFASIHKSFALPSSFSEEQKVVVRNENDETSLELTTHNYTIYATISINNVTHTGDFPTQVVLQGMSVHDPDLGVDPVLVRIACTYGRIRLNEAFIGLADFTSAKYCSNNCLEKTSSLLMFVALPLNLESLLNGLTYASTVPRVNDYITITVYDGVGGPCLQAQVLKGGSSHTKGCLITELQINVTTNDFSVVSAFENGRDPDNDESYLPYMLSAVALFILAFCSMCACQCCCPHCLPHHYCCALLSKVSSMGENGPRERDDDRLEGSEK</sequence>
<dbReference type="Proteomes" id="UP000355283">
    <property type="component" value="Unassembled WGS sequence"/>
</dbReference>
<gene>
    <name evidence="1" type="ORF">NSK_001095</name>
</gene>
<proteinExistence type="predicted"/>
<organism evidence="1 2">
    <name type="scientific">Nannochloropsis salina CCMP1776</name>
    <dbReference type="NCBI Taxonomy" id="1027361"/>
    <lineage>
        <taxon>Eukaryota</taxon>
        <taxon>Sar</taxon>
        <taxon>Stramenopiles</taxon>
        <taxon>Ochrophyta</taxon>
        <taxon>Eustigmatophyceae</taxon>
        <taxon>Eustigmatales</taxon>
        <taxon>Monodopsidaceae</taxon>
        <taxon>Microchloropsis</taxon>
        <taxon>Microchloropsis salina</taxon>
    </lineage>
</organism>
<dbReference type="EMBL" id="SDOX01000005">
    <property type="protein sequence ID" value="TFJ87745.1"/>
    <property type="molecule type" value="Genomic_DNA"/>
</dbReference>